<dbReference type="InterPro" id="IPR024079">
    <property type="entry name" value="MetalloPept_cat_dom_sf"/>
</dbReference>
<dbReference type="GO" id="GO:0008270">
    <property type="term" value="F:zinc ion binding"/>
    <property type="evidence" value="ECO:0007669"/>
    <property type="project" value="InterPro"/>
</dbReference>
<reference evidence="6 7" key="1">
    <citation type="submission" date="2014-06" db="EMBL/GenBank/DDBJ databases">
        <authorList>
            <person name="Ngugi D.K."/>
            <person name="Blom J."/>
            <person name="Alam I."/>
            <person name="Rashid M."/>
            <person name="Ba Alawi W."/>
            <person name="Zhang G."/>
            <person name="Hikmawan T."/>
            <person name="Guan Y."/>
            <person name="Antunes A."/>
            <person name="Siam R."/>
            <person name="ElDorry H."/>
            <person name="Bajic V."/>
            <person name="Stingl U."/>
        </authorList>
    </citation>
    <scope>NUCLEOTIDE SEQUENCE [LARGE SCALE GENOMIC DNA]</scope>
    <source>
        <strain evidence="6">SCGC AAA799-N04</strain>
    </source>
</reference>
<dbReference type="SUPFAM" id="SSF55486">
    <property type="entry name" value="Metalloproteases ('zincins'), catalytic domain"/>
    <property type="match status" value="1"/>
</dbReference>
<protein>
    <submittedName>
        <fullName evidence="6">Peptidase M10A protein</fullName>
    </submittedName>
</protein>
<proteinExistence type="predicted"/>
<feature type="domain" description="Peptidase M10 metallopeptidase" evidence="5">
    <location>
        <begin position="140"/>
        <end position="192"/>
    </location>
</feature>
<evidence type="ECO:0000313" key="6">
    <source>
        <dbReference type="EMBL" id="KEQ56238.1"/>
    </source>
</evidence>
<dbReference type="InterPro" id="IPR021190">
    <property type="entry name" value="Pept_M10A"/>
</dbReference>
<dbReference type="PRINTS" id="PR00138">
    <property type="entry name" value="MATRIXIN"/>
</dbReference>
<evidence type="ECO:0000256" key="3">
    <source>
        <dbReference type="ARBA" id="ARBA00022801"/>
    </source>
</evidence>
<dbReference type="GO" id="GO:0006508">
    <property type="term" value="P:proteolysis"/>
    <property type="evidence" value="ECO:0007669"/>
    <property type="project" value="UniProtKB-KW"/>
</dbReference>
<evidence type="ECO:0000313" key="7">
    <source>
        <dbReference type="Proteomes" id="UP000028059"/>
    </source>
</evidence>
<dbReference type="GO" id="GO:0004222">
    <property type="term" value="F:metalloendopeptidase activity"/>
    <property type="evidence" value="ECO:0007669"/>
    <property type="project" value="InterPro"/>
</dbReference>
<comment type="caution">
    <text evidence="6">The sequence shown here is derived from an EMBL/GenBank/DDBJ whole genome shotgun (WGS) entry which is preliminary data.</text>
</comment>
<dbReference type="GO" id="GO:0031012">
    <property type="term" value="C:extracellular matrix"/>
    <property type="evidence" value="ECO:0007669"/>
    <property type="project" value="InterPro"/>
</dbReference>
<evidence type="ECO:0000259" key="5">
    <source>
        <dbReference type="Pfam" id="PF00413"/>
    </source>
</evidence>
<keyword evidence="4" id="KW-0862">Zinc</keyword>
<dbReference type="InterPro" id="IPR001818">
    <property type="entry name" value="Pept_M10_metallopeptidase"/>
</dbReference>
<evidence type="ECO:0000256" key="1">
    <source>
        <dbReference type="ARBA" id="ARBA00022670"/>
    </source>
</evidence>
<dbReference type="Proteomes" id="UP000028059">
    <property type="component" value="Unassembled WGS sequence"/>
</dbReference>
<evidence type="ECO:0000256" key="4">
    <source>
        <dbReference type="ARBA" id="ARBA00022833"/>
    </source>
</evidence>
<sequence>MNIVFLGILSVLILFPMSAAYGSEWNYLMPWNDVDAINVVIESDFDVDSSTIGIIQSVIDSPVMEDDHFFGWNSAITFISEQTQTEIPQLDIVDDKTESQIMIFLTQNTGPQNTDGFTKYKITDDKIERVFVILYDVDSIEEKEIEMITRHELGHAVGLGHTTNPFDMMYPVINQQYSMISMFDLEALSQIYLKN</sequence>
<keyword evidence="7" id="KW-1185">Reference proteome</keyword>
<organism evidence="6 7">
    <name type="scientific">Marine Group I thaumarchaeote SCGC AAA799-N04</name>
    <dbReference type="NCBI Taxonomy" id="1502293"/>
    <lineage>
        <taxon>Archaea</taxon>
        <taxon>Nitrososphaerota</taxon>
        <taxon>Marine Group I</taxon>
    </lineage>
</organism>
<keyword evidence="2" id="KW-0479">Metal-binding</keyword>
<dbReference type="AlphaFoldDB" id="A0A081RM15"/>
<accession>A0A081RM15</accession>
<dbReference type="Pfam" id="PF00413">
    <property type="entry name" value="Peptidase_M10"/>
    <property type="match status" value="1"/>
</dbReference>
<evidence type="ECO:0000256" key="2">
    <source>
        <dbReference type="ARBA" id="ARBA00022723"/>
    </source>
</evidence>
<gene>
    <name evidence="6" type="ORF">AAA799N04_01323</name>
</gene>
<dbReference type="Gene3D" id="3.40.390.10">
    <property type="entry name" value="Collagenase (Catalytic Domain)"/>
    <property type="match status" value="1"/>
</dbReference>
<keyword evidence="3" id="KW-0378">Hydrolase</keyword>
<keyword evidence="1" id="KW-0645">Protease</keyword>
<dbReference type="EMBL" id="JOKN01000026">
    <property type="protein sequence ID" value="KEQ56238.1"/>
    <property type="molecule type" value="Genomic_DNA"/>
</dbReference>
<name>A0A081RM15_9ARCH</name>